<name>A0ABU2LWS9_9ACTN</name>
<dbReference type="EMBL" id="JAVREM010000044">
    <property type="protein sequence ID" value="MDT0321642.1"/>
    <property type="molecule type" value="Genomic_DNA"/>
</dbReference>
<proteinExistence type="predicted"/>
<keyword evidence="2" id="KW-1185">Reference proteome</keyword>
<reference evidence="2" key="1">
    <citation type="submission" date="2023-07" db="EMBL/GenBank/DDBJ databases">
        <title>30 novel species of actinomycetes from the DSMZ collection.</title>
        <authorList>
            <person name="Nouioui I."/>
        </authorList>
    </citation>
    <scope>NUCLEOTIDE SEQUENCE [LARGE SCALE GENOMIC DNA]</scope>
    <source>
        <strain evidence="2">DSM 44918</strain>
    </source>
</reference>
<gene>
    <name evidence="1" type="ORF">RNC47_25255</name>
</gene>
<sequence>MAATVISGLVEEDVIRLCGAVRSPGVLRMTGLGALLLDGEGPQLVVPGDVCGAHRLGLRR</sequence>
<evidence type="ECO:0000313" key="1">
    <source>
        <dbReference type="EMBL" id="MDT0321642.1"/>
    </source>
</evidence>
<organism evidence="1 2">
    <name type="scientific">Streptomyces millisiae</name>
    <dbReference type="NCBI Taxonomy" id="3075542"/>
    <lineage>
        <taxon>Bacteria</taxon>
        <taxon>Bacillati</taxon>
        <taxon>Actinomycetota</taxon>
        <taxon>Actinomycetes</taxon>
        <taxon>Kitasatosporales</taxon>
        <taxon>Streptomycetaceae</taxon>
        <taxon>Streptomyces</taxon>
    </lineage>
</organism>
<dbReference type="RefSeq" id="WP_311601873.1">
    <property type="nucleotide sequence ID" value="NZ_JAVREM010000044.1"/>
</dbReference>
<protein>
    <submittedName>
        <fullName evidence="1">Uncharacterized protein</fullName>
    </submittedName>
</protein>
<dbReference type="Proteomes" id="UP001183420">
    <property type="component" value="Unassembled WGS sequence"/>
</dbReference>
<evidence type="ECO:0000313" key="2">
    <source>
        <dbReference type="Proteomes" id="UP001183420"/>
    </source>
</evidence>
<comment type="caution">
    <text evidence="1">The sequence shown here is derived from an EMBL/GenBank/DDBJ whole genome shotgun (WGS) entry which is preliminary data.</text>
</comment>
<accession>A0ABU2LWS9</accession>